<evidence type="ECO:0000313" key="3">
    <source>
        <dbReference type="Proteomes" id="UP000253551"/>
    </source>
</evidence>
<sequence>PYYPQAYSVSPQPSAQHSRQPSFQYSSISNVSSPNPSSNNGPASPAMSTHSNISTGLSEPGPPSALPSQFAQNLPSPSTFYPEFYQQNELPSPLNFNSTPVAANNNGNSNAFPWPPGGQRDYRPSPLKPELLDNKRGFEENNDTERTNLKKPKS</sequence>
<accession>A0A367JIX4</accession>
<feature type="non-terminal residue" evidence="2">
    <location>
        <position position="1"/>
    </location>
</feature>
<dbReference type="AlphaFoldDB" id="A0A367JIX4"/>
<feature type="region of interest" description="Disordered" evidence="1">
    <location>
        <begin position="1"/>
        <end position="154"/>
    </location>
</feature>
<name>A0A367JIX4_RHIST</name>
<evidence type="ECO:0000256" key="1">
    <source>
        <dbReference type="SAM" id="MobiDB-lite"/>
    </source>
</evidence>
<feature type="compositionally biased region" description="Low complexity" evidence="1">
    <location>
        <begin position="26"/>
        <end position="48"/>
    </location>
</feature>
<evidence type="ECO:0000313" key="2">
    <source>
        <dbReference type="EMBL" id="RCH89651.1"/>
    </source>
</evidence>
<feature type="compositionally biased region" description="Polar residues" evidence="1">
    <location>
        <begin position="7"/>
        <end position="25"/>
    </location>
</feature>
<feature type="compositionally biased region" description="Basic and acidic residues" evidence="1">
    <location>
        <begin position="130"/>
        <end position="148"/>
    </location>
</feature>
<proteinExistence type="predicted"/>
<feature type="compositionally biased region" description="Polar residues" evidence="1">
    <location>
        <begin position="66"/>
        <end position="111"/>
    </location>
</feature>
<dbReference type="EMBL" id="PJQM01003295">
    <property type="protein sequence ID" value="RCH89651.1"/>
    <property type="molecule type" value="Genomic_DNA"/>
</dbReference>
<protein>
    <submittedName>
        <fullName evidence="2">Uncharacterized protein</fullName>
    </submittedName>
</protein>
<organism evidence="2 3">
    <name type="scientific">Rhizopus stolonifer</name>
    <name type="common">Rhizopus nigricans</name>
    <dbReference type="NCBI Taxonomy" id="4846"/>
    <lineage>
        <taxon>Eukaryota</taxon>
        <taxon>Fungi</taxon>
        <taxon>Fungi incertae sedis</taxon>
        <taxon>Mucoromycota</taxon>
        <taxon>Mucoromycotina</taxon>
        <taxon>Mucoromycetes</taxon>
        <taxon>Mucorales</taxon>
        <taxon>Mucorineae</taxon>
        <taxon>Rhizopodaceae</taxon>
        <taxon>Rhizopus</taxon>
    </lineage>
</organism>
<comment type="caution">
    <text evidence="2">The sequence shown here is derived from an EMBL/GenBank/DDBJ whole genome shotgun (WGS) entry which is preliminary data.</text>
</comment>
<dbReference type="OrthoDB" id="1898716at2759"/>
<dbReference type="Proteomes" id="UP000253551">
    <property type="component" value="Unassembled WGS sequence"/>
</dbReference>
<dbReference type="STRING" id="4846.A0A367JIX4"/>
<gene>
    <name evidence="2" type="ORF">CU098_000212</name>
</gene>
<keyword evidence="3" id="KW-1185">Reference proteome</keyword>
<reference evidence="2 3" key="1">
    <citation type="journal article" date="2018" name="G3 (Bethesda)">
        <title>Phylogenetic and Phylogenomic Definition of Rhizopus Species.</title>
        <authorList>
            <person name="Gryganskyi A.P."/>
            <person name="Golan J."/>
            <person name="Dolatabadi S."/>
            <person name="Mondo S."/>
            <person name="Robb S."/>
            <person name="Idnurm A."/>
            <person name="Muszewska A."/>
            <person name="Steczkiewicz K."/>
            <person name="Masonjones S."/>
            <person name="Liao H.L."/>
            <person name="Gajdeczka M.T."/>
            <person name="Anike F."/>
            <person name="Vuek A."/>
            <person name="Anishchenko I.M."/>
            <person name="Voigt K."/>
            <person name="de Hoog G.S."/>
            <person name="Smith M.E."/>
            <person name="Heitman J."/>
            <person name="Vilgalys R."/>
            <person name="Stajich J.E."/>
        </authorList>
    </citation>
    <scope>NUCLEOTIDE SEQUENCE [LARGE SCALE GENOMIC DNA]</scope>
    <source>
        <strain evidence="2 3">LSU 92-RS-03</strain>
    </source>
</reference>